<protein>
    <recommendedName>
        <fullName evidence="7">Diguanylate cyclase</fullName>
    </recommendedName>
</protein>
<dbReference type="EMBL" id="PPPD01000001">
    <property type="protein sequence ID" value="PNY81226.1"/>
    <property type="molecule type" value="Genomic_DNA"/>
</dbReference>
<gene>
    <name evidence="5" type="ORF">CVO96_07380</name>
</gene>
<comment type="caution">
    <text evidence="5">The sequence shown here is derived from an EMBL/GenBank/DDBJ whole genome shotgun (WGS) entry which is preliminary data.</text>
</comment>
<accession>A0A2K3UXH0</accession>
<dbReference type="Pfam" id="PF00990">
    <property type="entry name" value="GGDEF"/>
    <property type="match status" value="1"/>
</dbReference>
<sequence length="949" mass="100642">MNTTVSPSVPRPRSRALLVVLALFAGHLSWLLTRWGPAGWQPWLGNLWVVVVCVAAIGLIVRALPGRPQPERRGWRWVVAGLLAYVWGAAGWAGLELLTRTPPFPSVADLGYLLVAPCLAVAIFSFPRPALSRVAAWTLGLDLLVFLVAVGSWFWALLVVPALAADGSLLARGLAGLYPLLDLLLLTLLMEMALRGPSPPYLRWLGAAVASYACGDLIFALLTSQNRYQTGDLVDLCWPLAAVLCAVAVQTPVPVRSVPVGSVPVGAGAAEPPAASWLSRAGPALSFVLPYGAALTSAGFLVWCLENAPALAPLALVSMLLVTLLVAARQTLAWHEAQGLRLDLQRINASLEEQVRERTLEIRATFEGGLLSLGTALEARDFETAGHTERVVKWAHALGQALQLSAAELDSLVEGAYLHDLGKLAVPDQILLKPGKLTPEEWTVMQSHAARGHALAARLPHLSAGALDVIRHHHERWDGGGYPFGLSGQTIPRLARLFAVCDVYDALTSVRPYKAAWSAEAARAELQAQAGRHFDPESVQAFLTLDLDCVLTQGSPQPAAQEAQSRFEHRLQDHTRGLNEALGDAETLLTLARLSALPHSVERITRDVLSTLASAVAFDWGALMRADQDGIRSEVMWQVYALRPSPALPETIALPRGEGLIWSAIESGASLFIQNYADQPAANPQFVRQVQSVAFLPLVAAESEAVLMVVRAGSAEPWTPREQALLEAASRTLSTACQRASHLAALQRLARTDALTGLLSRRALEDDLQDRLRSAAASPDAGLDADPAPEAQGPVGLLLLDLGGFKTVNAAQGHPAGDEALRTVARILSQTFGPPVYRLGGDEFALLITPCSPEALAQAAQQARCAVKLALCPAFLGLSVHVGVASSVPCNGDQGSAGPGGPSTVEGLLHAADLQLSGEKAASRHAARPGLPHAEVAGLPGAESGAPYR</sequence>
<dbReference type="SUPFAM" id="SSF109604">
    <property type="entry name" value="HD-domain/PDEase-like"/>
    <property type="match status" value="1"/>
</dbReference>
<dbReference type="OrthoDB" id="9804747at2"/>
<dbReference type="CDD" id="cd00077">
    <property type="entry name" value="HDc"/>
    <property type="match status" value="1"/>
</dbReference>
<dbReference type="Proteomes" id="UP000236379">
    <property type="component" value="Unassembled WGS sequence"/>
</dbReference>
<evidence type="ECO:0000313" key="5">
    <source>
        <dbReference type="EMBL" id="PNY81226.1"/>
    </source>
</evidence>
<dbReference type="SUPFAM" id="SSF55073">
    <property type="entry name" value="Nucleotide cyclase"/>
    <property type="match status" value="1"/>
</dbReference>
<dbReference type="InterPro" id="IPR043128">
    <property type="entry name" value="Rev_trsase/Diguanyl_cyclase"/>
</dbReference>
<proteinExistence type="predicted"/>
<dbReference type="Gene3D" id="3.30.450.40">
    <property type="match status" value="1"/>
</dbReference>
<dbReference type="AlphaFoldDB" id="A0A2K3UXH0"/>
<dbReference type="InterPro" id="IPR003607">
    <property type="entry name" value="HD/PDEase_dom"/>
</dbReference>
<reference evidence="5 6" key="1">
    <citation type="submission" date="2018-01" db="EMBL/GenBank/DDBJ databases">
        <title>Deinococcus koreensis sp. nov., a radiation-resistant bacterium isolated from river water.</title>
        <authorList>
            <person name="Choi A."/>
        </authorList>
    </citation>
    <scope>NUCLEOTIDE SEQUENCE [LARGE SCALE GENOMIC DNA]</scope>
    <source>
        <strain evidence="5 6">SJW1-2</strain>
    </source>
</reference>
<name>A0A2K3UXH0_9DEIO</name>
<feature type="transmembrane region" description="Helical" evidence="2">
    <location>
        <begin position="284"/>
        <end position="303"/>
    </location>
</feature>
<dbReference type="CDD" id="cd01949">
    <property type="entry name" value="GGDEF"/>
    <property type="match status" value="1"/>
</dbReference>
<dbReference type="Pfam" id="PF13487">
    <property type="entry name" value="HD_5"/>
    <property type="match status" value="1"/>
</dbReference>
<dbReference type="NCBIfam" id="TIGR00254">
    <property type="entry name" value="GGDEF"/>
    <property type="match status" value="1"/>
</dbReference>
<dbReference type="InterPro" id="IPR029016">
    <property type="entry name" value="GAF-like_dom_sf"/>
</dbReference>
<feature type="domain" description="GGDEF" evidence="3">
    <location>
        <begin position="793"/>
        <end position="932"/>
    </location>
</feature>
<evidence type="ECO:0000256" key="2">
    <source>
        <dbReference type="SAM" id="Phobius"/>
    </source>
</evidence>
<keyword evidence="2" id="KW-1133">Transmembrane helix</keyword>
<dbReference type="PANTHER" id="PTHR45228">
    <property type="entry name" value="CYCLIC DI-GMP PHOSPHODIESTERASE TM_0186-RELATED"/>
    <property type="match status" value="1"/>
</dbReference>
<dbReference type="InterPro" id="IPR052020">
    <property type="entry name" value="Cyclic_di-GMP/3'3'-cGAMP_PDE"/>
</dbReference>
<feature type="domain" description="HD-GYP" evidence="4">
    <location>
        <begin position="362"/>
        <end position="558"/>
    </location>
</feature>
<dbReference type="PROSITE" id="PS51832">
    <property type="entry name" value="HD_GYP"/>
    <property type="match status" value="1"/>
</dbReference>
<dbReference type="Pfam" id="PF01590">
    <property type="entry name" value="GAF"/>
    <property type="match status" value="1"/>
</dbReference>
<feature type="transmembrane region" description="Helical" evidence="2">
    <location>
        <begin position="139"/>
        <end position="163"/>
    </location>
</feature>
<dbReference type="RefSeq" id="WP_103311669.1">
    <property type="nucleotide sequence ID" value="NZ_PPPD01000001.1"/>
</dbReference>
<dbReference type="InterPro" id="IPR029787">
    <property type="entry name" value="Nucleotide_cyclase"/>
</dbReference>
<dbReference type="SMART" id="SM00267">
    <property type="entry name" value="GGDEF"/>
    <property type="match status" value="1"/>
</dbReference>
<dbReference type="InterPro" id="IPR037522">
    <property type="entry name" value="HD_GYP_dom"/>
</dbReference>
<dbReference type="Gene3D" id="1.10.3210.10">
    <property type="entry name" value="Hypothetical protein af1432"/>
    <property type="match status" value="1"/>
</dbReference>
<dbReference type="Gene3D" id="3.30.70.270">
    <property type="match status" value="1"/>
</dbReference>
<feature type="transmembrane region" description="Helical" evidence="2">
    <location>
        <begin position="77"/>
        <end position="98"/>
    </location>
</feature>
<feature type="transmembrane region" description="Helical" evidence="2">
    <location>
        <begin position="47"/>
        <end position="65"/>
    </location>
</feature>
<dbReference type="SMART" id="SM00065">
    <property type="entry name" value="GAF"/>
    <property type="match status" value="1"/>
</dbReference>
<dbReference type="PROSITE" id="PS50887">
    <property type="entry name" value="GGDEF"/>
    <property type="match status" value="1"/>
</dbReference>
<evidence type="ECO:0000259" key="4">
    <source>
        <dbReference type="PROSITE" id="PS51832"/>
    </source>
</evidence>
<dbReference type="PANTHER" id="PTHR45228:SF8">
    <property type="entry name" value="TWO-COMPONENT RESPONSE REGULATOR-RELATED"/>
    <property type="match status" value="1"/>
</dbReference>
<dbReference type="SMART" id="SM00471">
    <property type="entry name" value="HDc"/>
    <property type="match status" value="1"/>
</dbReference>
<feature type="transmembrane region" description="Helical" evidence="2">
    <location>
        <begin position="110"/>
        <end position="127"/>
    </location>
</feature>
<feature type="transmembrane region" description="Helical" evidence="2">
    <location>
        <begin position="310"/>
        <end position="328"/>
    </location>
</feature>
<evidence type="ECO:0008006" key="7">
    <source>
        <dbReference type="Google" id="ProtNLM"/>
    </source>
</evidence>
<organism evidence="5 6">
    <name type="scientific">Deinococcus koreensis</name>
    <dbReference type="NCBI Taxonomy" id="2054903"/>
    <lineage>
        <taxon>Bacteria</taxon>
        <taxon>Thermotogati</taxon>
        <taxon>Deinococcota</taxon>
        <taxon>Deinococci</taxon>
        <taxon>Deinococcales</taxon>
        <taxon>Deinococcaceae</taxon>
        <taxon>Deinococcus</taxon>
    </lineage>
</organism>
<keyword evidence="2" id="KW-0472">Membrane</keyword>
<feature type="region of interest" description="Disordered" evidence="1">
    <location>
        <begin position="919"/>
        <end position="949"/>
    </location>
</feature>
<keyword evidence="2" id="KW-0812">Transmembrane</keyword>
<evidence type="ECO:0000313" key="6">
    <source>
        <dbReference type="Proteomes" id="UP000236379"/>
    </source>
</evidence>
<feature type="transmembrane region" description="Helical" evidence="2">
    <location>
        <begin position="169"/>
        <end position="189"/>
    </location>
</feature>
<dbReference type="InterPro" id="IPR000160">
    <property type="entry name" value="GGDEF_dom"/>
</dbReference>
<dbReference type="InterPro" id="IPR003018">
    <property type="entry name" value="GAF"/>
</dbReference>
<keyword evidence="6" id="KW-1185">Reference proteome</keyword>
<feature type="transmembrane region" description="Helical" evidence="2">
    <location>
        <begin position="201"/>
        <end position="222"/>
    </location>
</feature>
<evidence type="ECO:0000259" key="3">
    <source>
        <dbReference type="PROSITE" id="PS50887"/>
    </source>
</evidence>
<evidence type="ECO:0000256" key="1">
    <source>
        <dbReference type="SAM" id="MobiDB-lite"/>
    </source>
</evidence>
<dbReference type="SUPFAM" id="SSF55781">
    <property type="entry name" value="GAF domain-like"/>
    <property type="match status" value="1"/>
</dbReference>